<dbReference type="EMBL" id="LR796248">
    <property type="protein sequence ID" value="CAB4130692.1"/>
    <property type="molecule type" value="Genomic_DNA"/>
</dbReference>
<organism evidence="1">
    <name type="scientific">uncultured Caudovirales phage</name>
    <dbReference type="NCBI Taxonomy" id="2100421"/>
    <lineage>
        <taxon>Viruses</taxon>
        <taxon>Duplodnaviria</taxon>
        <taxon>Heunggongvirae</taxon>
        <taxon>Uroviricota</taxon>
        <taxon>Caudoviricetes</taxon>
        <taxon>Peduoviridae</taxon>
        <taxon>Maltschvirus</taxon>
        <taxon>Maltschvirus maltsch</taxon>
    </lineage>
</organism>
<sequence>MIRQIQTKNTTTAAVIRTAAFVRGFNEVKKGKPIEYDAFRDSNKQWDYERGRQFALLFNGALKNGAKVTYNAELMFGVELFRKSII</sequence>
<protein>
    <submittedName>
        <fullName evidence="1">Uncharacterized protein</fullName>
    </submittedName>
</protein>
<name>A0A6J5LB50_9CAUD</name>
<accession>A0A6J5LB50</accession>
<gene>
    <name evidence="1" type="ORF">UFOVP122_20</name>
</gene>
<evidence type="ECO:0000313" key="1">
    <source>
        <dbReference type="EMBL" id="CAB4130692.1"/>
    </source>
</evidence>
<proteinExistence type="predicted"/>
<reference evidence="1" key="1">
    <citation type="submission" date="2020-04" db="EMBL/GenBank/DDBJ databases">
        <authorList>
            <person name="Chiriac C."/>
            <person name="Salcher M."/>
            <person name="Ghai R."/>
            <person name="Kavagutti S V."/>
        </authorList>
    </citation>
    <scope>NUCLEOTIDE SEQUENCE</scope>
</reference>